<feature type="domain" description="CN hydrolase" evidence="10">
    <location>
        <begin position="257"/>
        <end position="499"/>
    </location>
</feature>
<evidence type="ECO:0000256" key="4">
    <source>
        <dbReference type="ARBA" id="ARBA00022679"/>
    </source>
</evidence>
<dbReference type="InterPro" id="IPR004563">
    <property type="entry name" value="Apolipo_AcylTrfase"/>
</dbReference>
<evidence type="ECO:0000256" key="7">
    <source>
        <dbReference type="ARBA" id="ARBA00023136"/>
    </source>
</evidence>
<organism evidence="11 12">
    <name type="scientific">Melaminivora alkalimesophila</name>
    <dbReference type="NCBI Taxonomy" id="1165852"/>
    <lineage>
        <taxon>Bacteria</taxon>
        <taxon>Pseudomonadati</taxon>
        <taxon>Pseudomonadota</taxon>
        <taxon>Betaproteobacteria</taxon>
        <taxon>Burkholderiales</taxon>
        <taxon>Comamonadaceae</taxon>
        <taxon>Melaminivora</taxon>
    </lineage>
</organism>
<sequence>MAPLRPAAPAPVRRLAPWLLAGAGGLLQALSLAWPGSGEPLWWLQIASLALLARALVAPPVATGTGARAGAWRAAGLGWLFACGWLAGTFWWLYISMHTYGGLAAPLAAAAVLALAAFLGSYYAAACAAFHRLRTGGRAWDALLFAAVWLLAELARGQWWTGFPWGAGGYAHVDGPLAVLARSVGVYGIGFAAAAAAMGLAQLRPRDLGRWRSWAVMLAVLLAWGALDWQRECALREDCRAAAGAVDAGAPFTLALLQGNIPQDEKFQPGSGVPLALGWYGEQLRAASAQLVVAPETAIPLLPGQLVPGYLERIAQRYTAGDQALLLGIPLGSFEEGYTNSVLGFAAGQAPPYRYDKHHLVPFGEFIPPFFRWFTQMMHIPLGDFARGGVGQPSLAWQGQRLAPNICYEDLFGEELAARFADPATAPTVLVNLSNIGWFGDSVAIDQHLSISRLRALEFERPMVRATNTGATAVIDHRGRVTHRLAGHTRGVLEAQVQGRTGAVTPYAWWAARAGLLPLWLGGLAVLALAWLRRRGH</sequence>
<dbReference type="EC" id="2.3.1.269" evidence="9"/>
<keyword evidence="7 9" id="KW-0472">Membrane</keyword>
<dbReference type="OrthoDB" id="9804277at2"/>
<evidence type="ECO:0000313" key="11">
    <source>
        <dbReference type="EMBL" id="PWW45693.1"/>
    </source>
</evidence>
<feature type="transmembrane region" description="Helical" evidence="9">
    <location>
        <begin position="41"/>
        <end position="62"/>
    </location>
</feature>
<gene>
    <name evidence="9" type="primary">lnt</name>
    <name evidence="11" type="ORF">DFR36_106183</name>
</gene>
<evidence type="ECO:0000256" key="5">
    <source>
        <dbReference type="ARBA" id="ARBA00022692"/>
    </source>
</evidence>
<evidence type="ECO:0000259" key="10">
    <source>
        <dbReference type="PROSITE" id="PS50263"/>
    </source>
</evidence>
<accession>A0A317R9Q6</accession>
<dbReference type="PROSITE" id="PS50263">
    <property type="entry name" value="CN_HYDROLASE"/>
    <property type="match status" value="1"/>
</dbReference>
<evidence type="ECO:0000256" key="2">
    <source>
        <dbReference type="ARBA" id="ARBA00010065"/>
    </source>
</evidence>
<keyword evidence="11" id="KW-0449">Lipoprotein</keyword>
<dbReference type="Gene3D" id="3.60.110.10">
    <property type="entry name" value="Carbon-nitrogen hydrolase"/>
    <property type="match status" value="1"/>
</dbReference>
<dbReference type="EMBL" id="QGUB01000006">
    <property type="protein sequence ID" value="PWW45693.1"/>
    <property type="molecule type" value="Genomic_DNA"/>
</dbReference>
<dbReference type="GO" id="GO:0005886">
    <property type="term" value="C:plasma membrane"/>
    <property type="evidence" value="ECO:0007669"/>
    <property type="project" value="UniProtKB-SubCell"/>
</dbReference>
<dbReference type="SUPFAM" id="SSF56317">
    <property type="entry name" value="Carbon-nitrogen hydrolase"/>
    <property type="match status" value="1"/>
</dbReference>
<dbReference type="PANTHER" id="PTHR38686:SF1">
    <property type="entry name" value="APOLIPOPROTEIN N-ACYLTRANSFERASE"/>
    <property type="match status" value="1"/>
</dbReference>
<keyword evidence="12" id="KW-1185">Reference proteome</keyword>
<keyword evidence="3 9" id="KW-1003">Cell membrane</keyword>
<dbReference type="InterPro" id="IPR003010">
    <property type="entry name" value="C-N_Hydrolase"/>
</dbReference>
<keyword evidence="4 9" id="KW-0808">Transferase</keyword>
<dbReference type="Proteomes" id="UP000246483">
    <property type="component" value="Unassembled WGS sequence"/>
</dbReference>
<feature type="transmembrane region" description="Helical" evidence="9">
    <location>
        <begin position="179"/>
        <end position="201"/>
    </location>
</feature>
<comment type="catalytic activity">
    <reaction evidence="9">
        <text>N-terminal S-1,2-diacyl-sn-glyceryl-L-cysteinyl-[lipoprotein] + a glycerophospholipid = N-acyl-S-1,2-diacyl-sn-glyceryl-L-cysteinyl-[lipoprotein] + a 2-acyl-sn-glycero-3-phospholipid + H(+)</text>
        <dbReference type="Rhea" id="RHEA:48228"/>
        <dbReference type="Rhea" id="RHEA-COMP:14681"/>
        <dbReference type="Rhea" id="RHEA-COMP:14684"/>
        <dbReference type="ChEBI" id="CHEBI:15378"/>
        <dbReference type="ChEBI" id="CHEBI:136912"/>
        <dbReference type="ChEBI" id="CHEBI:140656"/>
        <dbReference type="ChEBI" id="CHEBI:140657"/>
        <dbReference type="ChEBI" id="CHEBI:140660"/>
        <dbReference type="EC" id="2.3.1.269"/>
    </reaction>
</comment>
<name>A0A317R9Q6_9BURK</name>
<dbReference type="GO" id="GO:0016410">
    <property type="term" value="F:N-acyltransferase activity"/>
    <property type="evidence" value="ECO:0007669"/>
    <property type="project" value="UniProtKB-UniRule"/>
</dbReference>
<protein>
    <recommendedName>
        <fullName evidence="9">Apolipoprotein N-acyltransferase</fullName>
        <shortName evidence="9">ALP N-acyltransferase</shortName>
        <ecNumber evidence="9">2.3.1.269</ecNumber>
    </recommendedName>
</protein>
<feature type="transmembrane region" description="Helical" evidence="9">
    <location>
        <begin position="142"/>
        <end position="159"/>
    </location>
</feature>
<evidence type="ECO:0000313" key="12">
    <source>
        <dbReference type="Proteomes" id="UP000246483"/>
    </source>
</evidence>
<keyword evidence="5 9" id="KW-0812">Transmembrane</keyword>
<comment type="subcellular location">
    <subcellularLocation>
        <location evidence="1 9">Cell membrane</location>
        <topology evidence="1 9">Multi-pass membrane protein</topology>
    </subcellularLocation>
</comment>
<evidence type="ECO:0000256" key="3">
    <source>
        <dbReference type="ARBA" id="ARBA00022475"/>
    </source>
</evidence>
<evidence type="ECO:0000256" key="1">
    <source>
        <dbReference type="ARBA" id="ARBA00004651"/>
    </source>
</evidence>
<feature type="transmembrane region" description="Helical" evidence="9">
    <location>
        <begin position="213"/>
        <end position="230"/>
    </location>
</feature>
<evidence type="ECO:0000256" key="8">
    <source>
        <dbReference type="ARBA" id="ARBA00023315"/>
    </source>
</evidence>
<evidence type="ECO:0000256" key="6">
    <source>
        <dbReference type="ARBA" id="ARBA00022989"/>
    </source>
</evidence>
<evidence type="ECO:0000256" key="9">
    <source>
        <dbReference type="HAMAP-Rule" id="MF_01148"/>
    </source>
</evidence>
<comment type="caution">
    <text evidence="11">The sequence shown here is derived from an EMBL/GenBank/DDBJ whole genome shotgun (WGS) entry which is preliminary data.</text>
</comment>
<dbReference type="PANTHER" id="PTHR38686">
    <property type="entry name" value="APOLIPOPROTEIN N-ACYLTRANSFERASE"/>
    <property type="match status" value="1"/>
</dbReference>
<dbReference type="NCBIfam" id="TIGR00546">
    <property type="entry name" value="lnt"/>
    <property type="match status" value="1"/>
</dbReference>
<proteinExistence type="inferred from homology"/>
<keyword evidence="8 9" id="KW-0012">Acyltransferase</keyword>
<dbReference type="GO" id="GO:0042158">
    <property type="term" value="P:lipoprotein biosynthetic process"/>
    <property type="evidence" value="ECO:0007669"/>
    <property type="project" value="UniProtKB-UniRule"/>
</dbReference>
<comment type="pathway">
    <text evidence="9">Protein modification; lipoprotein biosynthesis (N-acyl transfer).</text>
</comment>
<feature type="transmembrane region" description="Helical" evidence="9">
    <location>
        <begin position="507"/>
        <end position="532"/>
    </location>
</feature>
<dbReference type="Pfam" id="PF20154">
    <property type="entry name" value="LNT_N"/>
    <property type="match status" value="1"/>
</dbReference>
<dbReference type="HAMAP" id="MF_01148">
    <property type="entry name" value="Lnt"/>
    <property type="match status" value="1"/>
</dbReference>
<dbReference type="Pfam" id="PF00795">
    <property type="entry name" value="CN_hydrolase"/>
    <property type="match status" value="1"/>
</dbReference>
<feature type="transmembrane region" description="Helical" evidence="9">
    <location>
        <begin position="74"/>
        <end position="95"/>
    </location>
</feature>
<keyword evidence="6 9" id="KW-1133">Transmembrane helix</keyword>
<comment type="function">
    <text evidence="9">Catalyzes the phospholipid dependent N-acylation of the N-terminal cysteine of apolipoprotein, the last step in lipoprotein maturation.</text>
</comment>
<feature type="transmembrane region" description="Helical" evidence="9">
    <location>
        <begin position="107"/>
        <end position="130"/>
    </location>
</feature>
<dbReference type="CDD" id="cd07571">
    <property type="entry name" value="ALP_N-acyl_transferase"/>
    <property type="match status" value="1"/>
</dbReference>
<dbReference type="AlphaFoldDB" id="A0A317R9Q6"/>
<dbReference type="RefSeq" id="WP_110012360.1">
    <property type="nucleotide sequence ID" value="NZ_QGUB01000006.1"/>
</dbReference>
<dbReference type="UniPathway" id="UPA00666"/>
<dbReference type="InterPro" id="IPR045378">
    <property type="entry name" value="LNT_N"/>
</dbReference>
<comment type="similarity">
    <text evidence="2 9">Belongs to the CN hydrolase family. Apolipoprotein N-acyltransferase subfamily.</text>
</comment>
<reference evidence="11 12" key="1">
    <citation type="submission" date="2018-05" db="EMBL/GenBank/DDBJ databases">
        <title>Genomic Encyclopedia of Type Strains, Phase IV (KMG-IV): sequencing the most valuable type-strain genomes for metagenomic binning, comparative biology and taxonomic classification.</title>
        <authorList>
            <person name="Goeker M."/>
        </authorList>
    </citation>
    <scope>NUCLEOTIDE SEQUENCE [LARGE SCALE GENOMIC DNA]</scope>
    <source>
        <strain evidence="11 12">DSM 26006</strain>
    </source>
</reference>
<dbReference type="InterPro" id="IPR036526">
    <property type="entry name" value="C-N_Hydrolase_sf"/>
</dbReference>